<gene>
    <name evidence="1" type="ordered locus">MEALZ_1427</name>
</gene>
<dbReference type="KEGG" id="mah:MEALZ_1427"/>
<dbReference type="EMBL" id="FO082060">
    <property type="protein sequence ID" value="CCE23115.1"/>
    <property type="molecule type" value="Genomic_DNA"/>
</dbReference>
<organism evidence="1 2">
    <name type="scientific">Methylotuvimicrobium alcaliphilum (strain DSM 19304 / NCIMB 14124 / VKM B-2133 / 20Z)</name>
    <name type="common">Methylomicrobium alcaliphilum</name>
    <dbReference type="NCBI Taxonomy" id="1091494"/>
    <lineage>
        <taxon>Bacteria</taxon>
        <taxon>Pseudomonadati</taxon>
        <taxon>Pseudomonadota</taxon>
        <taxon>Gammaproteobacteria</taxon>
        <taxon>Methylococcales</taxon>
        <taxon>Methylococcaceae</taxon>
        <taxon>Methylotuvimicrobium</taxon>
    </lineage>
</organism>
<accession>G4SXS1</accession>
<dbReference type="HOGENOM" id="CLU_512692_0_0_6"/>
<name>G4SXS1_META2</name>
<dbReference type="Proteomes" id="UP000008315">
    <property type="component" value="Chromosome"/>
</dbReference>
<dbReference type="AlphaFoldDB" id="G4SXS1"/>
<dbReference type="STRING" id="1091494.MEALZ_1427"/>
<dbReference type="InterPro" id="IPR017467">
    <property type="entry name" value="CHP03016_PEP-CTERM"/>
</dbReference>
<reference evidence="2" key="1">
    <citation type="journal article" date="2012" name="J. Bacteriol.">
        <title>Genome sequence of the haloalkaliphilic methanotrophic bacterium Methylomicrobium alcaliphilum 20Z.</title>
        <authorList>
            <person name="Vuilleumier S."/>
            <person name="Khmelenina V.N."/>
            <person name="Bringel F."/>
            <person name="Reshetnikov A.S."/>
            <person name="Lajus A."/>
            <person name="Mangenot S."/>
            <person name="Rouy Z."/>
            <person name="Op den Camp H.J."/>
            <person name="Jetten M.S."/>
            <person name="Dispirito A.A."/>
            <person name="Dunfield P."/>
            <person name="Klotz M.G."/>
            <person name="Semrau J.D."/>
            <person name="Stein L.Y."/>
            <person name="Barbe V."/>
            <person name="Medigue C."/>
            <person name="Trotsenko Y.A."/>
            <person name="Kalyuzhnaya M.G."/>
        </authorList>
    </citation>
    <scope>NUCLEOTIDE SEQUENCE [LARGE SCALE GENOMIC DNA]</scope>
    <source>
        <strain evidence="2">DSM 19304 / NCIMB 14124 / VKM B-2133 / 20Z</strain>
    </source>
</reference>
<dbReference type="RefSeq" id="WP_014147910.1">
    <property type="nucleotide sequence ID" value="NC_016112.1"/>
</dbReference>
<sequence length="506" mass="58160">MKHLKLRRFIVASFSGYLIWGCSANAWALNLRFRPSVFLQEVYSDNIRLAPKGEEESAWVTAITPGFFVNGQSGRYNLNLNYRLQSIYNAGGDSDIDLNHQLQFNSNYIVSPGRFFVQSRSSISQQNISNTRIVSDNFTGDRSNTSTISTFGIAPTWTPRFGSYANGMARASYDRVSSSEGPLSDTDSFSQNVMLNSGRYFSKVGWRLNFNNRINRNSSGEEIRFQDSNALLRYNLNRKFSLIAQGGYANNDFRSTTGFSRNGFYYNFGGQWRPSQRFSVSAGYGNNSYVTVFISPFQRLQWTTTYRNNDVGTNTGNVWQTNLRYFTPQSVVNLTYNEDTTTVQQVLFEEQIIPFEDEFGEPINDADGNPILFNIALPNLIDDVFVRRRGQLSYSYRTGKSILSANVFTERRTFQESQVKDEVYGIRGTWMWRFMPRTNTFLSSGYQVTDTDFSTDNRFDVAFRVQRSILRQLNGNIEYRYINQNSNSNINSFDENRITLNLMAFF</sequence>
<keyword evidence="2" id="KW-1185">Reference proteome</keyword>
<protein>
    <recommendedName>
        <fullName evidence="3">PEP-CTERM system associated protein</fullName>
    </recommendedName>
</protein>
<evidence type="ECO:0008006" key="3">
    <source>
        <dbReference type="Google" id="ProtNLM"/>
    </source>
</evidence>
<dbReference type="NCBIfam" id="TIGR03016">
    <property type="entry name" value="pepcterm_hypo_1"/>
    <property type="match status" value="1"/>
</dbReference>
<proteinExistence type="predicted"/>
<evidence type="ECO:0000313" key="2">
    <source>
        <dbReference type="Proteomes" id="UP000008315"/>
    </source>
</evidence>
<evidence type="ECO:0000313" key="1">
    <source>
        <dbReference type="EMBL" id="CCE23115.1"/>
    </source>
</evidence>
<dbReference type="PATRIC" id="fig|271065.3.peg.1463"/>